<evidence type="ECO:0000313" key="3">
    <source>
        <dbReference type="Proteomes" id="UP000006251"/>
    </source>
</evidence>
<name>K6ZLG4_9ALTE</name>
<accession>K6ZLG4</accession>
<sequence>MVFEHPLPVDPLQLACVAIELSMKTFYLPLLFTTFIHHFYSPLLLTTSINHFY</sequence>
<keyword evidence="1" id="KW-0812">Transmembrane</keyword>
<keyword evidence="1" id="KW-0472">Membrane</keyword>
<comment type="caution">
    <text evidence="2">The sequence shown here is derived from an EMBL/GenBank/DDBJ whole genome shotgun (WGS) entry which is preliminary data.</text>
</comment>
<evidence type="ECO:0000256" key="1">
    <source>
        <dbReference type="SAM" id="Phobius"/>
    </source>
</evidence>
<evidence type="ECO:0000313" key="2">
    <source>
        <dbReference type="EMBL" id="GAC29728.1"/>
    </source>
</evidence>
<gene>
    <name evidence="2" type="ORF">GPAL_2877</name>
</gene>
<reference evidence="3" key="1">
    <citation type="journal article" date="2014" name="Environ. Microbiol.">
        <title>Comparative genomics of the marine bacterial genus Glaciecola reveals the high degree of genomic diversity and genomic characteristic for cold adaptation.</title>
        <authorList>
            <person name="Qin Q.L."/>
            <person name="Xie B.B."/>
            <person name="Yu Y."/>
            <person name="Shu Y.L."/>
            <person name="Rong J.C."/>
            <person name="Zhang Y.J."/>
            <person name="Zhao D.L."/>
            <person name="Chen X.L."/>
            <person name="Zhang X.Y."/>
            <person name="Chen B."/>
            <person name="Zhou B.C."/>
            <person name="Zhang Y.Z."/>
        </authorList>
    </citation>
    <scope>NUCLEOTIDE SEQUENCE [LARGE SCALE GENOMIC DNA]</scope>
    <source>
        <strain evidence="3">ACAM 615</strain>
    </source>
</reference>
<feature type="transmembrane region" description="Helical" evidence="1">
    <location>
        <begin position="26"/>
        <end position="45"/>
    </location>
</feature>
<dbReference type="AlphaFoldDB" id="K6ZLG4"/>
<protein>
    <submittedName>
        <fullName evidence="2">Uncharacterized protein</fullName>
    </submittedName>
</protein>
<keyword evidence="1" id="KW-1133">Transmembrane helix</keyword>
<proteinExistence type="predicted"/>
<dbReference type="Proteomes" id="UP000006251">
    <property type="component" value="Unassembled WGS sequence"/>
</dbReference>
<keyword evidence="3" id="KW-1185">Reference proteome</keyword>
<organism evidence="2 3">
    <name type="scientific">Brumicola pallidula DSM 14239 = ACAM 615</name>
    <dbReference type="NCBI Taxonomy" id="1121922"/>
    <lineage>
        <taxon>Bacteria</taxon>
        <taxon>Pseudomonadati</taxon>
        <taxon>Pseudomonadota</taxon>
        <taxon>Gammaproteobacteria</taxon>
        <taxon>Alteromonadales</taxon>
        <taxon>Alteromonadaceae</taxon>
        <taxon>Brumicola</taxon>
    </lineage>
</organism>
<dbReference type="EMBL" id="BAEQ01000050">
    <property type="protein sequence ID" value="GAC29728.1"/>
    <property type="molecule type" value="Genomic_DNA"/>
</dbReference>